<protein>
    <recommendedName>
        <fullName evidence="4">G-protein coupled receptors family 2 profile 2 domain-containing protein</fullName>
    </recommendedName>
</protein>
<sequence length="72" mass="8436">YGPAGPWCWIRCDDDAFPQGCTWRMTCFYYELYACVLVNVGTYLMVIYTLKKHVTRKLHHSAKVVNKLYILA</sequence>
<accession>A0A391P3P5</accession>
<keyword evidence="1" id="KW-0812">Transmembrane</keyword>
<dbReference type="Proteomes" id="UP000265618">
    <property type="component" value="Unassembled WGS sequence"/>
</dbReference>
<dbReference type="OrthoDB" id="100006at2759"/>
<dbReference type="AlphaFoldDB" id="A0A391P3P5"/>
<keyword evidence="1" id="KW-0472">Membrane</keyword>
<evidence type="ECO:0000313" key="3">
    <source>
        <dbReference type="Proteomes" id="UP000265618"/>
    </source>
</evidence>
<keyword evidence="1" id="KW-1133">Transmembrane helix</keyword>
<feature type="non-terminal residue" evidence="2">
    <location>
        <position position="1"/>
    </location>
</feature>
<evidence type="ECO:0000256" key="1">
    <source>
        <dbReference type="SAM" id="Phobius"/>
    </source>
</evidence>
<proteinExistence type="predicted"/>
<feature type="non-terminal residue" evidence="2">
    <location>
        <position position="72"/>
    </location>
</feature>
<keyword evidence="3" id="KW-1185">Reference proteome</keyword>
<comment type="caution">
    <text evidence="2">The sequence shown here is derived from an EMBL/GenBank/DDBJ whole genome shotgun (WGS) entry which is preliminary data.</text>
</comment>
<evidence type="ECO:0000313" key="2">
    <source>
        <dbReference type="EMBL" id="GCA64713.1"/>
    </source>
</evidence>
<evidence type="ECO:0008006" key="4">
    <source>
        <dbReference type="Google" id="ProtNLM"/>
    </source>
</evidence>
<reference evidence="2 3" key="1">
    <citation type="journal article" date="2018" name="PLoS ONE">
        <title>The draft genome of Kipferlia bialata reveals reductive genome evolution in fornicate parasites.</title>
        <authorList>
            <person name="Tanifuji G."/>
            <person name="Takabayashi S."/>
            <person name="Kume K."/>
            <person name="Takagi M."/>
            <person name="Nakayama T."/>
            <person name="Kamikawa R."/>
            <person name="Inagaki Y."/>
            <person name="Hashimoto T."/>
        </authorList>
    </citation>
    <scope>NUCLEOTIDE SEQUENCE [LARGE SCALE GENOMIC DNA]</scope>
    <source>
        <strain evidence="2">NY0173</strain>
    </source>
</reference>
<feature type="transmembrane region" description="Helical" evidence="1">
    <location>
        <begin position="28"/>
        <end position="50"/>
    </location>
</feature>
<name>A0A391P3P5_9EUKA</name>
<organism evidence="2 3">
    <name type="scientific">Kipferlia bialata</name>
    <dbReference type="NCBI Taxonomy" id="797122"/>
    <lineage>
        <taxon>Eukaryota</taxon>
        <taxon>Metamonada</taxon>
        <taxon>Carpediemonas-like organisms</taxon>
        <taxon>Kipferlia</taxon>
    </lineage>
</organism>
<gene>
    <name evidence="2" type="ORF">KIPB_015156</name>
</gene>
<dbReference type="EMBL" id="BDIP01008286">
    <property type="protein sequence ID" value="GCA64713.1"/>
    <property type="molecule type" value="Genomic_DNA"/>
</dbReference>